<protein>
    <submittedName>
        <fullName evidence="4">Uncharacterized protein</fullName>
    </submittedName>
</protein>
<feature type="chain" id="PRO_5013689169" evidence="3">
    <location>
        <begin position="30"/>
        <end position="185"/>
    </location>
</feature>
<dbReference type="EMBL" id="NBII01000008">
    <property type="protein sequence ID" value="PAV16716.1"/>
    <property type="molecule type" value="Genomic_DNA"/>
</dbReference>
<keyword evidence="3" id="KW-0732">Signal</keyword>
<evidence type="ECO:0000313" key="5">
    <source>
        <dbReference type="Proteomes" id="UP000217199"/>
    </source>
</evidence>
<keyword evidence="2" id="KW-0472">Membrane</keyword>
<sequence length="185" mass="19633">MALNGRINLNIVLLALLGWLAVMPVSVFSQITSIETSFVSQTATSSSTVSTSSVDPITMSVECWIPNGSSSLPVATSRATLSGVSCYQVYSQSGELVSIPVTAAPDFRPISMKTSSSASATATPTADSSESSSSSSHNLLRILLPALLGSLIGILLLVFATIYFIRSKTRRETQDSQIWRSCLTY</sequence>
<feature type="transmembrane region" description="Helical" evidence="2">
    <location>
        <begin position="142"/>
        <end position="165"/>
    </location>
</feature>
<keyword evidence="5" id="KW-1185">Reference proteome</keyword>
<accession>A0A286UAZ3</accession>
<dbReference type="Proteomes" id="UP000217199">
    <property type="component" value="Unassembled WGS sequence"/>
</dbReference>
<reference evidence="4 5" key="1">
    <citation type="journal article" date="2017" name="Mol. Ecol.">
        <title>Comparative and population genomic landscape of Phellinus noxius: A hypervariable fungus causing root rot in trees.</title>
        <authorList>
            <person name="Chung C.L."/>
            <person name="Lee T.J."/>
            <person name="Akiba M."/>
            <person name="Lee H.H."/>
            <person name="Kuo T.H."/>
            <person name="Liu D."/>
            <person name="Ke H.M."/>
            <person name="Yokoi T."/>
            <person name="Roa M.B."/>
            <person name="Lu M.J."/>
            <person name="Chang Y.Y."/>
            <person name="Ann P.J."/>
            <person name="Tsai J.N."/>
            <person name="Chen C.Y."/>
            <person name="Tzean S.S."/>
            <person name="Ota Y."/>
            <person name="Hattori T."/>
            <person name="Sahashi N."/>
            <person name="Liou R.F."/>
            <person name="Kikuchi T."/>
            <person name="Tsai I.J."/>
        </authorList>
    </citation>
    <scope>NUCLEOTIDE SEQUENCE [LARGE SCALE GENOMIC DNA]</scope>
    <source>
        <strain evidence="4 5">FFPRI411160</strain>
    </source>
</reference>
<name>A0A286UAZ3_9AGAM</name>
<evidence type="ECO:0000313" key="4">
    <source>
        <dbReference type="EMBL" id="PAV16716.1"/>
    </source>
</evidence>
<keyword evidence="2" id="KW-0812">Transmembrane</keyword>
<dbReference type="AlphaFoldDB" id="A0A286UAZ3"/>
<evidence type="ECO:0000256" key="3">
    <source>
        <dbReference type="SAM" id="SignalP"/>
    </source>
</evidence>
<keyword evidence="2" id="KW-1133">Transmembrane helix</keyword>
<comment type="caution">
    <text evidence="4">The sequence shown here is derived from an EMBL/GenBank/DDBJ whole genome shotgun (WGS) entry which is preliminary data.</text>
</comment>
<organism evidence="4 5">
    <name type="scientific">Pyrrhoderma noxium</name>
    <dbReference type="NCBI Taxonomy" id="2282107"/>
    <lineage>
        <taxon>Eukaryota</taxon>
        <taxon>Fungi</taxon>
        <taxon>Dikarya</taxon>
        <taxon>Basidiomycota</taxon>
        <taxon>Agaricomycotina</taxon>
        <taxon>Agaricomycetes</taxon>
        <taxon>Hymenochaetales</taxon>
        <taxon>Hymenochaetaceae</taxon>
        <taxon>Pyrrhoderma</taxon>
    </lineage>
</organism>
<dbReference type="InParanoid" id="A0A286UAZ3"/>
<evidence type="ECO:0000256" key="2">
    <source>
        <dbReference type="SAM" id="Phobius"/>
    </source>
</evidence>
<feature type="signal peptide" evidence="3">
    <location>
        <begin position="1"/>
        <end position="29"/>
    </location>
</feature>
<gene>
    <name evidence="4" type="ORF">PNOK_0833600</name>
</gene>
<proteinExistence type="predicted"/>
<feature type="region of interest" description="Disordered" evidence="1">
    <location>
        <begin position="115"/>
        <end position="134"/>
    </location>
</feature>
<evidence type="ECO:0000256" key="1">
    <source>
        <dbReference type="SAM" id="MobiDB-lite"/>
    </source>
</evidence>